<dbReference type="STRING" id="323098.Nwi_2644"/>
<name>Q3SP94_NITWN</name>
<dbReference type="PANTHER" id="PTHR11054:SF0">
    <property type="entry name" value="6-PHOSPHOGLUCONOLACTONASE"/>
    <property type="match status" value="1"/>
</dbReference>
<dbReference type="GO" id="GO:0005975">
    <property type="term" value="P:carbohydrate metabolic process"/>
    <property type="evidence" value="ECO:0007669"/>
    <property type="project" value="UniProtKB-UniRule"/>
</dbReference>
<dbReference type="InterPro" id="IPR039104">
    <property type="entry name" value="6PGL"/>
</dbReference>
<evidence type="ECO:0000256" key="6">
    <source>
        <dbReference type="ARBA" id="ARBA00020337"/>
    </source>
</evidence>
<evidence type="ECO:0000256" key="3">
    <source>
        <dbReference type="ARBA" id="ARBA00004961"/>
    </source>
</evidence>
<keyword evidence="10" id="KW-1185">Reference proteome</keyword>
<feature type="domain" description="Glucosamine/galactosamine-6-phosphate isomerase" evidence="8">
    <location>
        <begin position="19"/>
        <end position="240"/>
    </location>
</feature>
<dbReference type="HOGENOM" id="CLU_053947_2_0_5"/>
<dbReference type="EC" id="3.1.1.31" evidence="5 7"/>
<dbReference type="GO" id="GO:0006098">
    <property type="term" value="P:pentose-phosphate shunt"/>
    <property type="evidence" value="ECO:0007669"/>
    <property type="project" value="UniProtKB-UniPathway"/>
</dbReference>
<evidence type="ECO:0000259" key="8">
    <source>
        <dbReference type="Pfam" id="PF01182"/>
    </source>
</evidence>
<dbReference type="UniPathway" id="UPA00115">
    <property type="reaction ID" value="UER00409"/>
</dbReference>
<evidence type="ECO:0000256" key="1">
    <source>
        <dbReference type="ARBA" id="ARBA00000832"/>
    </source>
</evidence>
<evidence type="ECO:0000313" key="9">
    <source>
        <dbReference type="EMBL" id="ABA05897.1"/>
    </source>
</evidence>
<evidence type="ECO:0000256" key="5">
    <source>
        <dbReference type="ARBA" id="ARBA00013198"/>
    </source>
</evidence>
<keyword evidence="7 9" id="KW-0378">Hydrolase</keyword>
<reference evidence="9 10" key="1">
    <citation type="journal article" date="2006" name="Appl. Environ. Microbiol.">
        <title>Genome sequence of the chemolithoautotrophic nitrite-oxidizing bacterium Nitrobacter winogradskyi Nb-255.</title>
        <authorList>
            <person name="Starkenburg S.R."/>
            <person name="Chain P.S."/>
            <person name="Sayavedra-Soto L.A."/>
            <person name="Hauser L."/>
            <person name="Land M.L."/>
            <person name="Larimer F.W."/>
            <person name="Malfatti S.A."/>
            <person name="Klotz M.G."/>
            <person name="Bottomley P.J."/>
            <person name="Arp D.J."/>
            <person name="Hickey W.J."/>
        </authorList>
    </citation>
    <scope>NUCLEOTIDE SEQUENCE [LARGE SCALE GENOMIC DNA]</scope>
    <source>
        <strain evidence="10">ATCC 25391 / DSM 10237 / CIP 104748 / NCIMB 11846 / Nb-255</strain>
    </source>
</reference>
<evidence type="ECO:0000256" key="2">
    <source>
        <dbReference type="ARBA" id="ARBA00002681"/>
    </source>
</evidence>
<accession>Q3SP94</accession>
<dbReference type="InterPro" id="IPR005900">
    <property type="entry name" value="6-phosphogluconolactonase_DevB"/>
</dbReference>
<dbReference type="GO" id="GO:0017057">
    <property type="term" value="F:6-phosphogluconolactonase activity"/>
    <property type="evidence" value="ECO:0007669"/>
    <property type="project" value="UniProtKB-UniRule"/>
</dbReference>
<dbReference type="InterPro" id="IPR006148">
    <property type="entry name" value="Glc/Gal-6P_isomerase"/>
</dbReference>
<protein>
    <recommendedName>
        <fullName evidence="6 7">6-phosphogluconolactonase</fullName>
        <shortName evidence="7">6PGL</shortName>
        <ecNumber evidence="5 7">3.1.1.31</ecNumber>
    </recommendedName>
</protein>
<dbReference type="CDD" id="cd01400">
    <property type="entry name" value="6PGL"/>
    <property type="match status" value="1"/>
</dbReference>
<dbReference type="Proteomes" id="UP000002531">
    <property type="component" value="Chromosome"/>
</dbReference>
<comment type="pathway">
    <text evidence="3 7">Carbohydrate degradation; pentose phosphate pathway; D-ribulose 5-phosphate from D-glucose 6-phosphate (oxidative stage): step 2/3.</text>
</comment>
<dbReference type="KEGG" id="nwi:Nwi_2644"/>
<dbReference type="Gene3D" id="3.40.50.1360">
    <property type="match status" value="1"/>
</dbReference>
<dbReference type="PANTHER" id="PTHR11054">
    <property type="entry name" value="6-PHOSPHOGLUCONOLACTONASE"/>
    <property type="match status" value="1"/>
</dbReference>
<dbReference type="Pfam" id="PF01182">
    <property type="entry name" value="Glucosamine_iso"/>
    <property type="match status" value="1"/>
</dbReference>
<dbReference type="AlphaFoldDB" id="Q3SP94"/>
<dbReference type="InterPro" id="IPR037171">
    <property type="entry name" value="NagB/RpiA_transferase-like"/>
</dbReference>
<evidence type="ECO:0000313" key="10">
    <source>
        <dbReference type="Proteomes" id="UP000002531"/>
    </source>
</evidence>
<sequence length="251" mass="27211">MARADMTSAAPDRGFQVLPDAEAIATEAAERIILRITENATRPAICLTGGSGPKALYALLGSPRYRSRIAWDRVHWFIGDERFVSASDERNNMTMAREIFLNRCAPPGNIHPMPTDASDPDAAARLYERELQAFYGADRLDPARPLFDLVLMGLGPDGHTASLFPGDRALDETERWVVGVDRAPVEPLVPRVTLTLPALASSREMLFLVSGEAKRGILSKVRADADLPGTRARSNGITTWLTDVAAAGSTA</sequence>
<gene>
    <name evidence="7" type="primary">pgl</name>
    <name evidence="9" type="ordered locus">Nwi_2644</name>
</gene>
<dbReference type="eggNOG" id="COG0363">
    <property type="taxonomic scope" value="Bacteria"/>
</dbReference>
<dbReference type="EMBL" id="CP000115">
    <property type="protein sequence ID" value="ABA05897.1"/>
    <property type="molecule type" value="Genomic_DNA"/>
</dbReference>
<proteinExistence type="inferred from homology"/>
<comment type="catalytic activity">
    <reaction evidence="1 7">
        <text>6-phospho-D-glucono-1,5-lactone + H2O = 6-phospho-D-gluconate + H(+)</text>
        <dbReference type="Rhea" id="RHEA:12556"/>
        <dbReference type="ChEBI" id="CHEBI:15377"/>
        <dbReference type="ChEBI" id="CHEBI:15378"/>
        <dbReference type="ChEBI" id="CHEBI:57955"/>
        <dbReference type="ChEBI" id="CHEBI:58759"/>
        <dbReference type="EC" id="3.1.1.31"/>
    </reaction>
</comment>
<dbReference type="NCBIfam" id="TIGR01198">
    <property type="entry name" value="pgl"/>
    <property type="match status" value="1"/>
</dbReference>
<comment type="function">
    <text evidence="2 7">Hydrolysis of 6-phosphogluconolactone to 6-phosphogluconate.</text>
</comment>
<evidence type="ECO:0000256" key="4">
    <source>
        <dbReference type="ARBA" id="ARBA00010662"/>
    </source>
</evidence>
<comment type="similarity">
    <text evidence="4 7">Belongs to the glucosamine/galactosamine-6-phosphate isomerase family. 6-phosphogluconolactonase subfamily.</text>
</comment>
<dbReference type="SUPFAM" id="SSF100950">
    <property type="entry name" value="NagB/RpiA/CoA transferase-like"/>
    <property type="match status" value="1"/>
</dbReference>
<evidence type="ECO:0000256" key="7">
    <source>
        <dbReference type="RuleBase" id="RU365095"/>
    </source>
</evidence>
<organism evidence="9 10">
    <name type="scientific">Nitrobacter winogradskyi (strain ATCC 25391 / DSM 10237 / CIP 104748 / NCIMB 11846 / Nb-255)</name>
    <dbReference type="NCBI Taxonomy" id="323098"/>
    <lineage>
        <taxon>Bacteria</taxon>
        <taxon>Pseudomonadati</taxon>
        <taxon>Pseudomonadota</taxon>
        <taxon>Alphaproteobacteria</taxon>
        <taxon>Hyphomicrobiales</taxon>
        <taxon>Nitrobacteraceae</taxon>
        <taxon>Nitrobacter</taxon>
    </lineage>
</organism>